<dbReference type="SUPFAM" id="SSF55729">
    <property type="entry name" value="Acyl-CoA N-acyltransferases (Nat)"/>
    <property type="match status" value="1"/>
</dbReference>
<dbReference type="GO" id="GO:0030163">
    <property type="term" value="P:protein catabolic process"/>
    <property type="evidence" value="ECO:0007669"/>
    <property type="project" value="UniProtKB-UniRule"/>
</dbReference>
<protein>
    <recommendedName>
        <fullName evidence="4">Leucyl/phenylalanyl-tRNA--protein transferase</fullName>
        <ecNumber evidence="4">2.3.2.6</ecNumber>
    </recommendedName>
    <alternativeName>
        <fullName evidence="4">L/F-transferase</fullName>
    </alternativeName>
    <alternativeName>
        <fullName evidence="4">Leucyltransferase</fullName>
    </alternativeName>
    <alternativeName>
        <fullName evidence="4">Phenyalanyltransferase</fullName>
    </alternativeName>
</protein>
<sequence length="220" mass="24725">MPLHLLDHDLWFPPVSDALEDGLLAIGGDLSTDRLLLAYHSGIFPWFNEDEPPMWWSPDPRFVLFPGELKVSKSMKQVLKSGRFEFRVNTAFEQVINNCKNVYREGQGGTWIGDDIVDAYIALHKAGYAHSAEAWYNGVLVGGLYGLLLGKAFFGESMFAHQSNASKFAFINWVGVLHQQGVKLIDCQVYTEHLESLGARMITRDDFIAMVNELTDQVKG</sequence>
<keyword evidence="6" id="KW-1185">Reference proteome</keyword>
<dbReference type="RefSeq" id="WP_105038168.1">
    <property type="nucleotide sequence ID" value="NZ_PPSL01000002.1"/>
</dbReference>
<evidence type="ECO:0000313" key="6">
    <source>
        <dbReference type="Proteomes" id="UP000239872"/>
    </source>
</evidence>
<comment type="function">
    <text evidence="4">Functions in the N-end rule pathway of protein degradation where it conjugates Leu, Phe and, less efficiently, Met from aminoacyl-tRNAs to the N-termini of proteins containing an N-terminal arginine or lysine.</text>
</comment>
<dbReference type="PANTHER" id="PTHR30098">
    <property type="entry name" value="LEUCYL/PHENYLALANYL-TRNA--PROTEIN TRANSFERASE"/>
    <property type="match status" value="1"/>
</dbReference>
<dbReference type="Pfam" id="PF03588">
    <property type="entry name" value="Leu_Phe_trans"/>
    <property type="match status" value="1"/>
</dbReference>
<dbReference type="OrthoDB" id="9790282at2"/>
<dbReference type="InterPro" id="IPR042203">
    <property type="entry name" value="Leu/Phe-tRNA_Trfase_C"/>
</dbReference>
<dbReference type="InterPro" id="IPR004616">
    <property type="entry name" value="Leu/Phe-tRNA_Trfase"/>
</dbReference>
<dbReference type="InterPro" id="IPR016181">
    <property type="entry name" value="Acyl_CoA_acyltransferase"/>
</dbReference>
<reference evidence="5 6" key="1">
    <citation type="submission" date="2018-01" db="EMBL/GenBank/DDBJ databases">
        <title>A novel member of the phylum Bacteroidetes isolated from glacier ice.</title>
        <authorList>
            <person name="Liu Q."/>
            <person name="Xin Y.-H."/>
        </authorList>
    </citation>
    <scope>NUCLEOTIDE SEQUENCE [LARGE SCALE GENOMIC DNA]</scope>
    <source>
        <strain evidence="5 6">RB1R16</strain>
    </source>
</reference>
<dbReference type="GO" id="GO:0008914">
    <property type="term" value="F:leucyl-tRNA--protein transferase activity"/>
    <property type="evidence" value="ECO:0007669"/>
    <property type="project" value="UniProtKB-UniRule"/>
</dbReference>
<accession>A0A2S7SWI5</accession>
<evidence type="ECO:0000256" key="4">
    <source>
        <dbReference type="HAMAP-Rule" id="MF_00688"/>
    </source>
</evidence>
<comment type="similarity">
    <text evidence="4">Belongs to the L/F-transferase family.</text>
</comment>
<evidence type="ECO:0000256" key="3">
    <source>
        <dbReference type="ARBA" id="ARBA00023315"/>
    </source>
</evidence>
<comment type="subcellular location">
    <subcellularLocation>
        <location evidence="4">Cytoplasm</location>
    </subcellularLocation>
</comment>
<comment type="catalytic activity">
    <reaction evidence="4">
        <text>N-terminal L-lysyl-[protein] + L-leucyl-tRNA(Leu) = N-terminal L-leucyl-L-lysyl-[protein] + tRNA(Leu) + H(+)</text>
        <dbReference type="Rhea" id="RHEA:12340"/>
        <dbReference type="Rhea" id="RHEA-COMP:9613"/>
        <dbReference type="Rhea" id="RHEA-COMP:9622"/>
        <dbReference type="Rhea" id="RHEA-COMP:12670"/>
        <dbReference type="Rhea" id="RHEA-COMP:12671"/>
        <dbReference type="ChEBI" id="CHEBI:15378"/>
        <dbReference type="ChEBI" id="CHEBI:65249"/>
        <dbReference type="ChEBI" id="CHEBI:78442"/>
        <dbReference type="ChEBI" id="CHEBI:78494"/>
        <dbReference type="ChEBI" id="CHEBI:133043"/>
        <dbReference type="EC" id="2.3.2.6"/>
    </reaction>
</comment>
<comment type="catalytic activity">
    <reaction evidence="4">
        <text>N-terminal L-arginyl-[protein] + L-leucyl-tRNA(Leu) = N-terminal L-leucyl-L-arginyl-[protein] + tRNA(Leu) + H(+)</text>
        <dbReference type="Rhea" id="RHEA:50416"/>
        <dbReference type="Rhea" id="RHEA-COMP:9613"/>
        <dbReference type="Rhea" id="RHEA-COMP:9622"/>
        <dbReference type="Rhea" id="RHEA-COMP:12672"/>
        <dbReference type="Rhea" id="RHEA-COMP:12673"/>
        <dbReference type="ChEBI" id="CHEBI:15378"/>
        <dbReference type="ChEBI" id="CHEBI:64719"/>
        <dbReference type="ChEBI" id="CHEBI:78442"/>
        <dbReference type="ChEBI" id="CHEBI:78494"/>
        <dbReference type="ChEBI" id="CHEBI:133044"/>
        <dbReference type="EC" id="2.3.2.6"/>
    </reaction>
</comment>
<name>A0A2S7SWI5_9BACT</name>
<evidence type="ECO:0000256" key="2">
    <source>
        <dbReference type="ARBA" id="ARBA00022679"/>
    </source>
</evidence>
<dbReference type="PANTHER" id="PTHR30098:SF2">
    <property type="entry name" value="LEUCYL_PHENYLALANYL-TRNA--PROTEIN TRANSFERASE"/>
    <property type="match status" value="1"/>
</dbReference>
<keyword evidence="2 4" id="KW-0808">Transferase</keyword>
<dbReference type="EMBL" id="PPSL01000002">
    <property type="protein sequence ID" value="PQJ11289.1"/>
    <property type="molecule type" value="Genomic_DNA"/>
</dbReference>
<dbReference type="Gene3D" id="3.30.70.3550">
    <property type="entry name" value="Leucyl/phenylalanyl-tRNA-protein transferase, N-terminal domain"/>
    <property type="match status" value="1"/>
</dbReference>
<dbReference type="InterPro" id="IPR042221">
    <property type="entry name" value="Leu/Phe-tRNA_Trfase_N"/>
</dbReference>
<organism evidence="5 6">
    <name type="scientific">Flavipsychrobacter stenotrophus</name>
    <dbReference type="NCBI Taxonomy" id="2077091"/>
    <lineage>
        <taxon>Bacteria</taxon>
        <taxon>Pseudomonadati</taxon>
        <taxon>Bacteroidota</taxon>
        <taxon>Chitinophagia</taxon>
        <taxon>Chitinophagales</taxon>
        <taxon>Chitinophagaceae</taxon>
        <taxon>Flavipsychrobacter</taxon>
    </lineage>
</organism>
<keyword evidence="3 4" id="KW-0012">Acyltransferase</keyword>
<comment type="catalytic activity">
    <reaction evidence="4">
        <text>L-phenylalanyl-tRNA(Phe) + an N-terminal L-alpha-aminoacyl-[protein] = an N-terminal L-phenylalanyl-L-alpha-aminoacyl-[protein] + tRNA(Phe)</text>
        <dbReference type="Rhea" id="RHEA:43632"/>
        <dbReference type="Rhea" id="RHEA-COMP:9668"/>
        <dbReference type="Rhea" id="RHEA-COMP:9699"/>
        <dbReference type="Rhea" id="RHEA-COMP:10636"/>
        <dbReference type="Rhea" id="RHEA-COMP:10637"/>
        <dbReference type="ChEBI" id="CHEBI:78442"/>
        <dbReference type="ChEBI" id="CHEBI:78531"/>
        <dbReference type="ChEBI" id="CHEBI:78597"/>
        <dbReference type="ChEBI" id="CHEBI:83561"/>
        <dbReference type="EC" id="2.3.2.6"/>
    </reaction>
</comment>
<dbReference type="Proteomes" id="UP000239872">
    <property type="component" value="Unassembled WGS sequence"/>
</dbReference>
<dbReference type="Gene3D" id="3.40.630.70">
    <property type="entry name" value="Leucyl/phenylalanyl-tRNA-protein transferase, C-terminal domain"/>
    <property type="match status" value="1"/>
</dbReference>
<proteinExistence type="inferred from homology"/>
<gene>
    <name evidence="4" type="primary">aat</name>
    <name evidence="5" type="ORF">CJD36_005660</name>
</gene>
<evidence type="ECO:0000256" key="1">
    <source>
        <dbReference type="ARBA" id="ARBA00022490"/>
    </source>
</evidence>
<dbReference type="GO" id="GO:0005737">
    <property type="term" value="C:cytoplasm"/>
    <property type="evidence" value="ECO:0007669"/>
    <property type="project" value="UniProtKB-SubCell"/>
</dbReference>
<dbReference type="EC" id="2.3.2.6" evidence="4"/>
<comment type="caution">
    <text evidence="5">The sequence shown here is derived from an EMBL/GenBank/DDBJ whole genome shotgun (WGS) entry which is preliminary data.</text>
</comment>
<dbReference type="AlphaFoldDB" id="A0A2S7SWI5"/>
<keyword evidence="1 4" id="KW-0963">Cytoplasm</keyword>
<evidence type="ECO:0000313" key="5">
    <source>
        <dbReference type="EMBL" id="PQJ11289.1"/>
    </source>
</evidence>
<dbReference type="HAMAP" id="MF_00688">
    <property type="entry name" value="Leu_Phe_trans"/>
    <property type="match status" value="1"/>
</dbReference>
<dbReference type="NCBIfam" id="TIGR00667">
    <property type="entry name" value="aat"/>
    <property type="match status" value="1"/>
</dbReference>